<keyword evidence="3" id="KW-0813">Transport</keyword>
<keyword evidence="5 7" id="KW-1133">Transmembrane helix</keyword>
<proteinExistence type="inferred from homology"/>
<keyword evidence="4 7" id="KW-0812">Transmembrane</keyword>
<dbReference type="InterPro" id="IPR045122">
    <property type="entry name" value="Csc1-like"/>
</dbReference>
<sequence>MSTTDVYGLAFGSILLISVSISCGALVIFSGLRHAFPEIFQPQRHKQYTFSRFPWFVDVFVRPLEEFARRGDLILLYILHQTAVIIMLFILSSFSILVLIPVYWRGTMQGSLGSGWSSITISHLEGNCLAYLFPITATFIYMFIILFYYTQLRSFCVRVQQNLSPPCYLLLLHLPKELHYTQSLQIACQEMYGDTLRWIIPVTQRFHMAVKCIKKQERLVHQASVKLCECEWYSCILQKEMQMKVNSGLLLDKLLSTRRIRAARRFNRSKQAFSRVLHKLDGIQEDLDIILLGQSVSTAQYQLRMEQIEYPDFSDYQCLRALGNDASRRSDLHEHPSEDITNLTQWFKGMKVISAVLEFQDPITAHKASQMPFSSNVFKPRVLAISPQHVVWGNIQTSETFRAALQVMYVVLVLIYLTIYFFPSTTLIDLVNKHSSAWFQQIYGAMCSPQRRDCKVQPSISNETKGSVGSITCYACYKVASYMIVFLPTIITMSLNSLLPIVIGRLAQLCRPVFITSLRIIEYQTIFWFLIIIQGVLQIVLPSLLSNAGVLDYSILLTYSLNQILSQIGRNMPNQVFSFLTYVCTKYFVFSILSLFRPVDILVTILNKIVYQRSYWPIRSYRTASRFNMAKLCAYSSHMLCIGFLFGIIAPISLPVVTMAYALMAAVDRHNILYVHPVEDENWLSPAPNILFSLQNTIFIGYTFMLVATGAYYLLLTGWVRIVCFSANMLFLAISIFVKQTHDRKYKPNPRYAGVWKETRTDSKSIFRISEDIWKVDSYRGKLERGLVDKFNVLGEERRRLDITNSANEARMLGVGKHHTSTFERLACYTRVHAGLRENTDSQ</sequence>
<feature type="transmembrane region" description="Helical" evidence="7">
    <location>
        <begin position="6"/>
        <end position="29"/>
    </location>
</feature>
<feature type="transmembrane region" description="Helical" evidence="7">
    <location>
        <begin position="525"/>
        <end position="545"/>
    </location>
</feature>
<feature type="domain" description="CSC1/OSCA1-like 7TM region" evidence="8">
    <location>
        <begin position="485"/>
        <end position="676"/>
    </location>
</feature>
<evidence type="ECO:0000256" key="6">
    <source>
        <dbReference type="ARBA" id="ARBA00023136"/>
    </source>
</evidence>
<dbReference type="PANTHER" id="PTHR13018">
    <property type="entry name" value="PROBABLE MEMBRANE PROTEIN DUF221-RELATED"/>
    <property type="match status" value="1"/>
</dbReference>
<comment type="similarity">
    <text evidence="2">Belongs to the CSC1 (TC 1.A.17) family.</text>
</comment>
<evidence type="ECO:0000313" key="11">
    <source>
        <dbReference type="Proteomes" id="UP000070089"/>
    </source>
</evidence>
<evidence type="ECO:0000259" key="8">
    <source>
        <dbReference type="Pfam" id="PF02714"/>
    </source>
</evidence>
<evidence type="ECO:0000256" key="1">
    <source>
        <dbReference type="ARBA" id="ARBA00004141"/>
    </source>
</evidence>
<comment type="subcellular location">
    <subcellularLocation>
        <location evidence="1">Membrane</location>
        <topology evidence="1">Multi-pass membrane protein</topology>
    </subcellularLocation>
</comment>
<dbReference type="InterPro" id="IPR003864">
    <property type="entry name" value="CSC1/OSCA1-like_7TM"/>
</dbReference>
<dbReference type="VEuPathDB" id="GiardiaDB:QR46_4704"/>
<dbReference type="EMBL" id="JXTI01000205">
    <property type="protein sequence ID" value="KWX11340.1"/>
    <property type="molecule type" value="Genomic_DNA"/>
</dbReference>
<dbReference type="OrthoDB" id="10251105at2759"/>
<feature type="transmembrane region" description="Helical" evidence="7">
    <location>
        <begin position="587"/>
        <end position="611"/>
    </location>
</feature>
<evidence type="ECO:0000259" key="9">
    <source>
        <dbReference type="Pfam" id="PF13967"/>
    </source>
</evidence>
<name>A0A132NMN0_GIAIN</name>
<evidence type="ECO:0000256" key="4">
    <source>
        <dbReference type="ARBA" id="ARBA00022692"/>
    </source>
</evidence>
<accession>A0A132NMN0</accession>
<dbReference type="InterPro" id="IPR032880">
    <property type="entry name" value="CSC1/OSCA1-like_N"/>
</dbReference>
<keyword evidence="6 7" id="KW-0472">Membrane</keyword>
<feature type="transmembrane region" description="Helical" evidence="7">
    <location>
        <begin position="403"/>
        <end position="422"/>
    </location>
</feature>
<evidence type="ECO:0000256" key="5">
    <source>
        <dbReference type="ARBA" id="ARBA00022989"/>
    </source>
</evidence>
<evidence type="ECO:0000256" key="2">
    <source>
        <dbReference type="ARBA" id="ARBA00007779"/>
    </source>
</evidence>
<gene>
    <name evidence="10" type="ORF">QR46_4704</name>
</gene>
<dbReference type="AlphaFoldDB" id="A0A132NMN0"/>
<reference evidence="10 11" key="1">
    <citation type="journal article" date="2015" name="Mol. Biochem. Parasitol.">
        <title>Identification of polymorphic genes for use in assemblage B genotyping assays through comparative genomics of multiple assemblage B Giardia duodenalis isolates.</title>
        <authorList>
            <person name="Wielinga C."/>
            <person name="Thompson R.C."/>
            <person name="Monis P."/>
            <person name="Ryan U."/>
        </authorList>
    </citation>
    <scope>NUCLEOTIDE SEQUENCE [LARGE SCALE GENOMIC DNA]</scope>
    <source>
        <strain evidence="10 11">BAH15c1</strain>
    </source>
</reference>
<organism evidence="10 11">
    <name type="scientific">Giardia duodenalis assemblage B</name>
    <dbReference type="NCBI Taxonomy" id="1394984"/>
    <lineage>
        <taxon>Eukaryota</taxon>
        <taxon>Metamonada</taxon>
        <taxon>Diplomonadida</taxon>
        <taxon>Hexamitidae</taxon>
        <taxon>Giardiinae</taxon>
        <taxon>Giardia</taxon>
    </lineage>
</organism>
<dbReference type="Proteomes" id="UP000070089">
    <property type="component" value="Unassembled WGS sequence"/>
</dbReference>
<dbReference type="Pfam" id="PF13967">
    <property type="entry name" value="RSN1_TM"/>
    <property type="match status" value="1"/>
</dbReference>
<evidence type="ECO:0008006" key="12">
    <source>
        <dbReference type="Google" id="ProtNLM"/>
    </source>
</evidence>
<evidence type="ECO:0000313" key="10">
    <source>
        <dbReference type="EMBL" id="KWX11340.1"/>
    </source>
</evidence>
<dbReference type="PANTHER" id="PTHR13018:SF5">
    <property type="entry name" value="RE44586P"/>
    <property type="match status" value="1"/>
</dbReference>
<feature type="domain" description="CSC1/OSCA1-like N-terminal transmembrane" evidence="9">
    <location>
        <begin position="11"/>
        <end position="149"/>
    </location>
</feature>
<dbReference type="Pfam" id="PF02714">
    <property type="entry name" value="RSN1_7TM"/>
    <property type="match status" value="1"/>
</dbReference>
<protein>
    <recommendedName>
        <fullName evidence="12">CSC1/OSCA1-like 7TM region domain-containing protein</fullName>
    </recommendedName>
</protein>
<feature type="transmembrane region" description="Helical" evidence="7">
    <location>
        <begin position="632"/>
        <end position="654"/>
    </location>
</feature>
<evidence type="ECO:0000256" key="7">
    <source>
        <dbReference type="SAM" id="Phobius"/>
    </source>
</evidence>
<feature type="transmembrane region" description="Helical" evidence="7">
    <location>
        <begin position="479"/>
        <end position="504"/>
    </location>
</feature>
<dbReference type="GO" id="GO:0005227">
    <property type="term" value="F:calcium-activated cation channel activity"/>
    <property type="evidence" value="ECO:0007669"/>
    <property type="project" value="InterPro"/>
</dbReference>
<feature type="transmembrane region" description="Helical" evidence="7">
    <location>
        <begin position="129"/>
        <end position="149"/>
    </location>
</feature>
<feature type="transmembrane region" description="Helical" evidence="7">
    <location>
        <begin position="690"/>
        <end position="713"/>
    </location>
</feature>
<evidence type="ECO:0000256" key="3">
    <source>
        <dbReference type="ARBA" id="ARBA00022448"/>
    </source>
</evidence>
<comment type="caution">
    <text evidence="10">The sequence shown here is derived from an EMBL/GenBank/DDBJ whole genome shotgun (WGS) entry which is preliminary data.</text>
</comment>
<feature type="transmembrane region" description="Helical" evidence="7">
    <location>
        <begin position="74"/>
        <end position="104"/>
    </location>
</feature>
<dbReference type="GO" id="GO:0005886">
    <property type="term" value="C:plasma membrane"/>
    <property type="evidence" value="ECO:0007669"/>
    <property type="project" value="TreeGrafter"/>
</dbReference>